<protein>
    <submittedName>
        <fullName evidence="1">Putative transcriptional regulator</fullName>
    </submittedName>
</protein>
<proteinExistence type="predicted"/>
<dbReference type="OrthoDB" id="574486at2"/>
<dbReference type="Proteomes" id="UP000320055">
    <property type="component" value="Unassembled WGS sequence"/>
</dbReference>
<dbReference type="GO" id="GO:0006355">
    <property type="term" value="P:regulation of DNA-templated transcription"/>
    <property type="evidence" value="ECO:0007669"/>
    <property type="project" value="InterPro"/>
</dbReference>
<sequence>MAKVKTAVSLSEAVLSEADKLAESLSTSRSQIFEMALSELISRHQNQQMLEQLDAVYGEDSAEEIKLIQQMKSVQKSVIEEW</sequence>
<organism evidence="1 2">
    <name type="scientific">Hyella patelloides LEGE 07179</name>
    <dbReference type="NCBI Taxonomy" id="945734"/>
    <lineage>
        <taxon>Bacteria</taxon>
        <taxon>Bacillati</taxon>
        <taxon>Cyanobacteriota</taxon>
        <taxon>Cyanophyceae</taxon>
        <taxon>Pleurocapsales</taxon>
        <taxon>Hyellaceae</taxon>
        <taxon>Hyella</taxon>
    </lineage>
</organism>
<dbReference type="Gene3D" id="1.10.1220.10">
    <property type="entry name" value="Met repressor-like"/>
    <property type="match status" value="1"/>
</dbReference>
<gene>
    <name evidence="1" type="ORF">H1P_4640002</name>
</gene>
<dbReference type="AlphaFoldDB" id="A0A563VYN1"/>
<reference evidence="1 2" key="1">
    <citation type="submission" date="2019-01" db="EMBL/GenBank/DDBJ databases">
        <authorList>
            <person name="Brito A."/>
        </authorList>
    </citation>
    <scope>NUCLEOTIDE SEQUENCE [LARGE SCALE GENOMIC DNA]</scope>
    <source>
        <strain evidence="1">1</strain>
    </source>
</reference>
<evidence type="ECO:0000313" key="2">
    <source>
        <dbReference type="Proteomes" id="UP000320055"/>
    </source>
</evidence>
<accession>A0A563VYN1</accession>
<name>A0A563VYN1_9CYAN</name>
<keyword evidence="2" id="KW-1185">Reference proteome</keyword>
<dbReference type="RefSeq" id="WP_144875347.1">
    <property type="nucleotide sequence ID" value="NZ_LR214199.1"/>
</dbReference>
<dbReference type="InterPro" id="IPR013321">
    <property type="entry name" value="Arc_rbn_hlx_hlx"/>
</dbReference>
<dbReference type="EMBL" id="CAACVJ010000406">
    <property type="protein sequence ID" value="VEP16562.1"/>
    <property type="molecule type" value="Genomic_DNA"/>
</dbReference>
<evidence type="ECO:0000313" key="1">
    <source>
        <dbReference type="EMBL" id="VEP16562.1"/>
    </source>
</evidence>